<feature type="region of interest" description="Disordered" evidence="2">
    <location>
        <begin position="210"/>
        <end position="239"/>
    </location>
</feature>
<feature type="coiled-coil region" evidence="1">
    <location>
        <begin position="330"/>
        <end position="399"/>
    </location>
</feature>
<dbReference type="EMBL" id="KZ805335">
    <property type="protein sequence ID" value="PVI03142.1"/>
    <property type="molecule type" value="Genomic_DNA"/>
</dbReference>
<keyword evidence="4" id="KW-1185">Reference proteome</keyword>
<dbReference type="AlphaFoldDB" id="A0A2V1DZ19"/>
<evidence type="ECO:0000256" key="1">
    <source>
        <dbReference type="SAM" id="Coils"/>
    </source>
</evidence>
<feature type="region of interest" description="Disordered" evidence="2">
    <location>
        <begin position="415"/>
        <end position="434"/>
    </location>
</feature>
<keyword evidence="1" id="KW-0175">Coiled coil</keyword>
<name>A0A2V1DZ19_9PLEO</name>
<reference evidence="3 4" key="1">
    <citation type="journal article" date="2018" name="Sci. Rep.">
        <title>Comparative genomics provides insights into the lifestyle and reveals functional heterogeneity of dark septate endophytic fungi.</title>
        <authorList>
            <person name="Knapp D.G."/>
            <person name="Nemeth J.B."/>
            <person name="Barry K."/>
            <person name="Hainaut M."/>
            <person name="Henrissat B."/>
            <person name="Johnson J."/>
            <person name="Kuo A."/>
            <person name="Lim J.H.P."/>
            <person name="Lipzen A."/>
            <person name="Nolan M."/>
            <person name="Ohm R.A."/>
            <person name="Tamas L."/>
            <person name="Grigoriev I.V."/>
            <person name="Spatafora J.W."/>
            <person name="Nagy L.G."/>
            <person name="Kovacs G.M."/>
        </authorList>
    </citation>
    <scope>NUCLEOTIDE SEQUENCE [LARGE SCALE GENOMIC DNA]</scope>
    <source>
        <strain evidence="3 4">DSE2036</strain>
    </source>
</reference>
<dbReference type="Proteomes" id="UP000244855">
    <property type="component" value="Unassembled WGS sequence"/>
</dbReference>
<evidence type="ECO:0000313" key="4">
    <source>
        <dbReference type="Proteomes" id="UP000244855"/>
    </source>
</evidence>
<protein>
    <submittedName>
        <fullName evidence="3">Uncharacterized protein</fullName>
    </submittedName>
</protein>
<accession>A0A2V1DZ19</accession>
<evidence type="ECO:0000313" key="3">
    <source>
        <dbReference type="EMBL" id="PVI03142.1"/>
    </source>
</evidence>
<proteinExistence type="predicted"/>
<evidence type="ECO:0000256" key="2">
    <source>
        <dbReference type="SAM" id="MobiDB-lite"/>
    </source>
</evidence>
<sequence length="434" mass="49061">MAPPHSSGTSNGLASSPAPIRIAANQKNISDILIDRLGMEKKDLINALPFNLAEFEVCLINNYRGYEEKSLHSRIILTGEKKLKVKIGKFSEGKASRTLWAVLITSSEDSFPYIRYLAENDCKQLNFIKWEEVEDSIELRPEYAFATVSAIPGSSSNASTINSTGLSALIKFYFFKAGAVIPYDMNLNMPHYKVDLVHVAEQYAKMPSVGTDQSISRGSSSLTPLTATPSLQGKKSSAAMTHLSNSLSQSDILPLSDFNRPRKIVVLPYSAPQTLPQRKDLEAHRAVEVNTTNENPHAMRTMDEYNANFQNWDKRTKGCEAEQRANEIQLKKVRKETDSIKKDKAKEEDELQRIQKKLASLEIELKKKESEVEKIEGNQENLRAQLEIIKKQRSSARDAMPLTMQTFFDNIYAMGRKDQEEEDDDKPLKKRRRI</sequence>
<gene>
    <name evidence="3" type="ORF">DM02DRAFT_670089</name>
</gene>
<feature type="compositionally biased region" description="Low complexity" evidence="2">
    <location>
        <begin position="219"/>
        <end position="231"/>
    </location>
</feature>
<organism evidence="3 4">
    <name type="scientific">Periconia macrospinosa</name>
    <dbReference type="NCBI Taxonomy" id="97972"/>
    <lineage>
        <taxon>Eukaryota</taxon>
        <taxon>Fungi</taxon>
        <taxon>Dikarya</taxon>
        <taxon>Ascomycota</taxon>
        <taxon>Pezizomycotina</taxon>
        <taxon>Dothideomycetes</taxon>
        <taxon>Pleosporomycetidae</taxon>
        <taxon>Pleosporales</taxon>
        <taxon>Massarineae</taxon>
        <taxon>Periconiaceae</taxon>
        <taxon>Periconia</taxon>
    </lineage>
</organism>